<name>R4WTQ2_9BURK</name>
<dbReference type="Proteomes" id="UP000013966">
    <property type="component" value="Plasmid p1"/>
</dbReference>
<keyword evidence="3" id="KW-1185">Reference proteome</keyword>
<dbReference type="KEGG" id="buo:BRPE64_DCDS10330"/>
<dbReference type="HOGENOM" id="CLU_1329856_0_0_4"/>
<dbReference type="RefSeq" id="WP_016348677.1">
    <property type="nucleotide sequence ID" value="NC_021289.1"/>
</dbReference>
<dbReference type="EMBL" id="AP013061">
    <property type="protein sequence ID" value="BAN27969.1"/>
    <property type="molecule type" value="Genomic_DNA"/>
</dbReference>
<organism evidence="2 3">
    <name type="scientific">Caballeronia insecticola</name>
    <dbReference type="NCBI Taxonomy" id="758793"/>
    <lineage>
        <taxon>Bacteria</taxon>
        <taxon>Pseudomonadati</taxon>
        <taxon>Pseudomonadota</taxon>
        <taxon>Betaproteobacteria</taxon>
        <taxon>Burkholderiales</taxon>
        <taxon>Burkholderiaceae</taxon>
        <taxon>Caballeronia</taxon>
    </lineage>
</organism>
<reference evidence="2 3" key="1">
    <citation type="journal article" date="2013" name="Genome Announc.">
        <title>Complete Genome Sequence of Burkholderia sp. Strain RPE64, Bacterial Symbiont of the Bean Bug Riptortus pedestris.</title>
        <authorList>
            <person name="Shibata T.F."/>
            <person name="Maeda T."/>
            <person name="Nikoh N."/>
            <person name="Yamaguchi K."/>
            <person name="Oshima K."/>
            <person name="Hattori M."/>
            <person name="Nishiyama T."/>
            <person name="Hasebe M."/>
            <person name="Fukatsu T."/>
            <person name="Kikuchi Y."/>
            <person name="Shigenobu S."/>
        </authorList>
    </citation>
    <scope>NUCLEOTIDE SEQUENCE [LARGE SCALE GENOMIC DNA]</scope>
    <source>
        <plasmid evidence="2 3">p1</plasmid>
    </source>
</reference>
<keyword evidence="2" id="KW-0449">Lipoprotein</keyword>
<reference evidence="2 3" key="2">
    <citation type="journal article" date="2018" name="Int. J. Syst. Evol. Microbiol.">
        <title>Burkholderia insecticola sp. nov., a gut symbiotic bacterium of the bean bug Riptortus pedestris.</title>
        <authorList>
            <person name="Takeshita K."/>
            <person name="Tamaki H."/>
            <person name="Ohbayashi T."/>
            <person name="Meng X.-Y."/>
            <person name="Sone T."/>
            <person name="Mitani Y."/>
            <person name="Peeters C."/>
            <person name="Kikuchi Y."/>
            <person name="Vandamme P."/>
        </authorList>
    </citation>
    <scope>NUCLEOTIDE SEQUENCE [LARGE SCALE GENOMIC DNA]</scope>
    <source>
        <strain evidence="2">RPE64</strain>
        <plasmid evidence="2 3">p1</plasmid>
    </source>
</reference>
<accession>R4WTQ2</accession>
<protein>
    <submittedName>
        <fullName evidence="2">Putative lipoprotein</fullName>
    </submittedName>
</protein>
<evidence type="ECO:0000256" key="1">
    <source>
        <dbReference type="SAM" id="SignalP"/>
    </source>
</evidence>
<evidence type="ECO:0000313" key="3">
    <source>
        <dbReference type="Proteomes" id="UP000013966"/>
    </source>
</evidence>
<dbReference type="AlphaFoldDB" id="R4WTQ2"/>
<geneLocation type="plasmid" evidence="2 3">
    <name>p1</name>
</geneLocation>
<keyword evidence="2" id="KW-0614">Plasmid</keyword>
<keyword evidence="1" id="KW-0732">Signal</keyword>
<dbReference type="PATRIC" id="fig|758793.3.peg.6174"/>
<feature type="signal peptide" evidence="1">
    <location>
        <begin position="1"/>
        <end position="18"/>
    </location>
</feature>
<gene>
    <name evidence="2" type="ORF">BRPE64_DCDS10330</name>
</gene>
<dbReference type="OrthoDB" id="9006579at2"/>
<sequence length="206" mass="21040">MKIACVLLLAAFAVLAFGQTPSPCPETGKPVFVRDFTAVKEGATSRFPGSRLRAARNTMRVDENASALAEGIVKALNARGVAACHAAAQTALPASGWLVSGEFDETLPSGLGAGLPSMGSSDKQAPNTHVTVQLADLAASPGAPVTQIDTNDQLKGQKSAAAPKPYGAAARFVINQVEASSSLDDLAGKIAERIASEKARIEGGGQ</sequence>
<evidence type="ECO:0000313" key="2">
    <source>
        <dbReference type="EMBL" id="BAN27969.1"/>
    </source>
</evidence>
<feature type="chain" id="PRO_5004372729" evidence="1">
    <location>
        <begin position="19"/>
        <end position="206"/>
    </location>
</feature>
<proteinExistence type="predicted"/>